<comment type="caution">
    <text evidence="2">The sequence shown here is derived from an EMBL/GenBank/DDBJ whole genome shotgun (WGS) entry which is preliminary data.</text>
</comment>
<evidence type="ECO:0000256" key="1">
    <source>
        <dbReference type="SAM" id="Phobius"/>
    </source>
</evidence>
<accession>A0A3M7RFH9</accession>
<feature type="transmembrane region" description="Helical" evidence="1">
    <location>
        <begin position="81"/>
        <end position="100"/>
    </location>
</feature>
<keyword evidence="1" id="KW-0812">Transmembrane</keyword>
<gene>
    <name evidence="2" type="ORF">BpHYR1_034584</name>
</gene>
<sequence>MKNLSIENVMVIRNRRLENDCTLQLTENNDLKSMHIIKDHEEVLAEDIKQPLQIQTIESSLICMDYFSLTVNKTRRLRRSVVFFINMYAIVINLKFKKILFLTNPKPFFSLTSGFMSKNLYTLGLSNAIDLPYIRILFMDLHLT</sequence>
<proteinExistence type="predicted"/>
<dbReference type="EMBL" id="REGN01003489">
    <property type="protein sequence ID" value="RNA22316.1"/>
    <property type="molecule type" value="Genomic_DNA"/>
</dbReference>
<dbReference type="Proteomes" id="UP000276133">
    <property type="component" value="Unassembled WGS sequence"/>
</dbReference>
<keyword evidence="1" id="KW-1133">Transmembrane helix</keyword>
<evidence type="ECO:0000313" key="3">
    <source>
        <dbReference type="Proteomes" id="UP000276133"/>
    </source>
</evidence>
<protein>
    <submittedName>
        <fullName evidence="2">Uncharacterized protein</fullName>
    </submittedName>
</protein>
<name>A0A3M7RFH9_BRAPC</name>
<keyword evidence="3" id="KW-1185">Reference proteome</keyword>
<organism evidence="2 3">
    <name type="scientific">Brachionus plicatilis</name>
    <name type="common">Marine rotifer</name>
    <name type="synonym">Brachionus muelleri</name>
    <dbReference type="NCBI Taxonomy" id="10195"/>
    <lineage>
        <taxon>Eukaryota</taxon>
        <taxon>Metazoa</taxon>
        <taxon>Spiralia</taxon>
        <taxon>Gnathifera</taxon>
        <taxon>Rotifera</taxon>
        <taxon>Eurotatoria</taxon>
        <taxon>Monogononta</taxon>
        <taxon>Pseudotrocha</taxon>
        <taxon>Ploima</taxon>
        <taxon>Brachionidae</taxon>
        <taxon>Brachionus</taxon>
    </lineage>
</organism>
<evidence type="ECO:0000313" key="2">
    <source>
        <dbReference type="EMBL" id="RNA22316.1"/>
    </source>
</evidence>
<reference evidence="2 3" key="1">
    <citation type="journal article" date="2018" name="Sci. Rep.">
        <title>Genomic signatures of local adaptation to the degree of environmental predictability in rotifers.</title>
        <authorList>
            <person name="Franch-Gras L."/>
            <person name="Hahn C."/>
            <person name="Garcia-Roger E.M."/>
            <person name="Carmona M.J."/>
            <person name="Serra M."/>
            <person name="Gomez A."/>
        </authorList>
    </citation>
    <scope>NUCLEOTIDE SEQUENCE [LARGE SCALE GENOMIC DNA]</scope>
    <source>
        <strain evidence="2">HYR1</strain>
    </source>
</reference>
<dbReference type="AlphaFoldDB" id="A0A3M7RFH9"/>
<keyword evidence="1" id="KW-0472">Membrane</keyword>